<evidence type="ECO:0000256" key="6">
    <source>
        <dbReference type="ARBA" id="ARBA00022989"/>
    </source>
</evidence>
<evidence type="ECO:0000313" key="10">
    <source>
        <dbReference type="EMBL" id="MCW3806333.1"/>
    </source>
</evidence>
<keyword evidence="7 9" id="KW-0472">Membrane</keyword>
<keyword evidence="11" id="KW-1185">Reference proteome</keyword>
<evidence type="ECO:0000256" key="9">
    <source>
        <dbReference type="SAM" id="Phobius"/>
    </source>
</evidence>
<evidence type="ECO:0000313" key="11">
    <source>
        <dbReference type="Proteomes" id="UP001207408"/>
    </source>
</evidence>
<dbReference type="Pfam" id="PF04143">
    <property type="entry name" value="Sulf_transp"/>
    <property type="match status" value="1"/>
</dbReference>
<dbReference type="EMBL" id="JAPDPI010000022">
    <property type="protein sequence ID" value="MCW3806333.1"/>
    <property type="molecule type" value="Genomic_DNA"/>
</dbReference>
<feature type="transmembrane region" description="Helical" evidence="9">
    <location>
        <begin position="115"/>
        <end position="132"/>
    </location>
</feature>
<comment type="similarity">
    <text evidence="8">Belongs to the TsuA/YedE (TC 9.B.102) family.</text>
</comment>
<organism evidence="10 11">
    <name type="scientific">Plebeiibacterium marinum</name>
    <dbReference type="NCBI Taxonomy" id="2992111"/>
    <lineage>
        <taxon>Bacteria</taxon>
        <taxon>Pseudomonadati</taxon>
        <taxon>Bacteroidota</taxon>
        <taxon>Bacteroidia</taxon>
        <taxon>Marinilabiliales</taxon>
        <taxon>Marinilabiliaceae</taxon>
        <taxon>Plebeiibacterium</taxon>
    </lineage>
</organism>
<dbReference type="PANTHER" id="PTHR30574">
    <property type="entry name" value="INNER MEMBRANE PROTEIN YEDE"/>
    <property type="match status" value="1"/>
</dbReference>
<evidence type="ECO:0000256" key="8">
    <source>
        <dbReference type="ARBA" id="ARBA00035655"/>
    </source>
</evidence>
<evidence type="ECO:0000256" key="1">
    <source>
        <dbReference type="ARBA" id="ARBA00004429"/>
    </source>
</evidence>
<feature type="transmembrane region" description="Helical" evidence="9">
    <location>
        <begin position="144"/>
        <end position="169"/>
    </location>
</feature>
<keyword evidence="2" id="KW-0813">Transport</keyword>
<accession>A0AAE3SKB5</accession>
<evidence type="ECO:0000256" key="4">
    <source>
        <dbReference type="ARBA" id="ARBA00022519"/>
    </source>
</evidence>
<comment type="subcellular location">
    <subcellularLocation>
        <location evidence="1">Cell inner membrane</location>
        <topology evidence="1">Multi-pass membrane protein</topology>
    </subcellularLocation>
</comment>
<dbReference type="PANTHER" id="PTHR30574:SF1">
    <property type="entry name" value="SULPHUR TRANSPORT DOMAIN-CONTAINING PROTEIN"/>
    <property type="match status" value="1"/>
</dbReference>
<proteinExistence type="inferred from homology"/>
<keyword evidence="6 9" id="KW-1133">Transmembrane helix</keyword>
<evidence type="ECO:0000256" key="5">
    <source>
        <dbReference type="ARBA" id="ARBA00022692"/>
    </source>
</evidence>
<comment type="caution">
    <text evidence="10">The sequence shown here is derived from an EMBL/GenBank/DDBJ whole genome shotgun (WGS) entry which is preliminary data.</text>
</comment>
<dbReference type="GO" id="GO:0005886">
    <property type="term" value="C:plasma membrane"/>
    <property type="evidence" value="ECO:0007669"/>
    <property type="project" value="UniProtKB-SubCell"/>
</dbReference>
<evidence type="ECO:0000256" key="2">
    <source>
        <dbReference type="ARBA" id="ARBA00022448"/>
    </source>
</evidence>
<evidence type="ECO:0000256" key="7">
    <source>
        <dbReference type="ARBA" id="ARBA00023136"/>
    </source>
</evidence>
<dbReference type="AlphaFoldDB" id="A0AAE3SKB5"/>
<evidence type="ECO:0000256" key="3">
    <source>
        <dbReference type="ARBA" id="ARBA00022475"/>
    </source>
</evidence>
<reference evidence="10" key="1">
    <citation type="submission" date="2022-10" db="EMBL/GenBank/DDBJ databases">
        <authorList>
            <person name="Yu W.X."/>
        </authorList>
    </citation>
    <scope>NUCLEOTIDE SEQUENCE</scope>
    <source>
        <strain evidence="10">D04</strain>
    </source>
</reference>
<keyword evidence="3" id="KW-1003">Cell membrane</keyword>
<sequence>MTTETPKKYMNPYLAGFFLGFVLLLTIYITGRGLGASGAFKSVAIQTVETLAPEHAANTDYYTDYKASHPEGPMKSWLVFEVLGVFIGAFLSGVASNRVGLKLEKGPGVRNATRIIGAIVGGALFGFGSQLGRGCTSGSALSGMAVMSFGGIITMLAIFGSAYMVAYFFRNLWIKKQ</sequence>
<protein>
    <submittedName>
        <fullName evidence="10">YeeE/YedE family protein</fullName>
    </submittedName>
</protein>
<dbReference type="Proteomes" id="UP001207408">
    <property type="component" value="Unassembled WGS sequence"/>
</dbReference>
<keyword evidence="4" id="KW-0997">Cell inner membrane</keyword>
<dbReference type="InterPro" id="IPR007272">
    <property type="entry name" value="Sulf_transp_TsuA/YedE"/>
</dbReference>
<feature type="transmembrane region" description="Helical" evidence="9">
    <location>
        <begin position="77"/>
        <end position="95"/>
    </location>
</feature>
<feature type="transmembrane region" description="Helical" evidence="9">
    <location>
        <begin position="12"/>
        <end position="31"/>
    </location>
</feature>
<name>A0AAE3SKB5_9BACT</name>
<dbReference type="RefSeq" id="WP_301199705.1">
    <property type="nucleotide sequence ID" value="NZ_JAPDPI010000022.1"/>
</dbReference>
<keyword evidence="5 9" id="KW-0812">Transmembrane</keyword>
<gene>
    <name evidence="10" type="ORF">OM074_11915</name>
</gene>